<accession>A0ABN1QQU7</accession>
<feature type="coiled-coil region" evidence="1">
    <location>
        <begin position="106"/>
        <end position="172"/>
    </location>
</feature>
<keyword evidence="3" id="KW-1185">Reference proteome</keyword>
<name>A0ABN1QQU7_9ACTN</name>
<reference evidence="2 3" key="1">
    <citation type="journal article" date="2019" name="Int. J. Syst. Evol. Microbiol.">
        <title>The Global Catalogue of Microorganisms (GCM) 10K type strain sequencing project: providing services to taxonomists for standard genome sequencing and annotation.</title>
        <authorList>
            <consortium name="The Broad Institute Genomics Platform"/>
            <consortium name="The Broad Institute Genome Sequencing Center for Infectious Disease"/>
            <person name="Wu L."/>
            <person name="Ma J."/>
        </authorList>
    </citation>
    <scope>NUCLEOTIDE SEQUENCE [LARGE SCALE GENOMIC DNA]</scope>
    <source>
        <strain evidence="2 3">JCM 10977</strain>
    </source>
</reference>
<sequence>MVWFGKRRTSFAVSYLQTSTLSDMSEGTGRCGYSKCRAELPAPGMQGGRPRSFCRDTRWDGGRTCAQMARAEKEALGALGLDAGSNTFRLDAERLRDHLETIREPVDALTAALAAVSTRLDEVEAAAVASVETAHTQVAEAERARLAAEEARESAEQRTRQAIAAAERAAKERSEAVDRAAAAARQALESTEALGAARQQTQDALSARDVAVQRSETAAGLLAAAELQLQAGERDRLELAAVVERTSLERDTALRGEQERRAEVAAVRTEMQALRAELEAERRRSTEGDTARLLAEGAAVRLEAALQEAARVEAAQQETVIEVRAALARAEADLAHQRESATRTAAELNRQQEATAQALAELAALRAELAGRTVARLHPEDLQAMLSALTPST</sequence>
<comment type="caution">
    <text evidence="2">The sequence shown here is derived from an EMBL/GenBank/DDBJ whole genome shotgun (WGS) entry which is preliminary data.</text>
</comment>
<dbReference type="EMBL" id="BAAAHK010000009">
    <property type="protein sequence ID" value="GAA0945587.1"/>
    <property type="molecule type" value="Genomic_DNA"/>
</dbReference>
<proteinExistence type="predicted"/>
<protein>
    <recommendedName>
        <fullName evidence="4">Response regulator receiver protein</fullName>
    </recommendedName>
</protein>
<keyword evidence="1" id="KW-0175">Coiled coil</keyword>
<dbReference type="Proteomes" id="UP001500542">
    <property type="component" value="Unassembled WGS sequence"/>
</dbReference>
<gene>
    <name evidence="2" type="ORF">GCM10009554_40600</name>
</gene>
<feature type="coiled-coil region" evidence="1">
    <location>
        <begin position="331"/>
        <end position="368"/>
    </location>
</feature>
<evidence type="ECO:0000313" key="2">
    <source>
        <dbReference type="EMBL" id="GAA0945587.1"/>
    </source>
</evidence>
<evidence type="ECO:0000313" key="3">
    <source>
        <dbReference type="Proteomes" id="UP001500542"/>
    </source>
</evidence>
<organism evidence="2 3">
    <name type="scientific">Kribbella koreensis</name>
    <dbReference type="NCBI Taxonomy" id="57909"/>
    <lineage>
        <taxon>Bacteria</taxon>
        <taxon>Bacillati</taxon>
        <taxon>Actinomycetota</taxon>
        <taxon>Actinomycetes</taxon>
        <taxon>Propionibacteriales</taxon>
        <taxon>Kribbellaceae</taxon>
        <taxon>Kribbella</taxon>
    </lineage>
</organism>
<evidence type="ECO:0000256" key="1">
    <source>
        <dbReference type="SAM" id="Coils"/>
    </source>
</evidence>
<evidence type="ECO:0008006" key="4">
    <source>
        <dbReference type="Google" id="ProtNLM"/>
    </source>
</evidence>